<evidence type="ECO:0000313" key="2">
    <source>
        <dbReference type="Proteomes" id="UP000466388"/>
    </source>
</evidence>
<organism evidence="1 2">
    <name type="scientific">Secundilactobacillus folii</name>
    <dbReference type="NCBI Taxonomy" id="2678357"/>
    <lineage>
        <taxon>Bacteria</taxon>
        <taxon>Bacillati</taxon>
        <taxon>Bacillota</taxon>
        <taxon>Bacilli</taxon>
        <taxon>Lactobacillales</taxon>
        <taxon>Lactobacillaceae</taxon>
        <taxon>Secundilactobacillus</taxon>
    </lineage>
</organism>
<dbReference type="EMBL" id="WNJO01000015">
    <property type="protein sequence ID" value="MTV83065.1"/>
    <property type="molecule type" value="Genomic_DNA"/>
</dbReference>
<name>A0A7X2XXT9_9LACO</name>
<dbReference type="AlphaFoldDB" id="A0A7X2XXT9"/>
<accession>A0A7X2XXT9</accession>
<gene>
    <name evidence="1" type="ORF">GM612_10550</name>
</gene>
<comment type="caution">
    <text evidence="1">The sequence shown here is derived from an EMBL/GenBank/DDBJ whole genome shotgun (WGS) entry which is preliminary data.</text>
</comment>
<evidence type="ECO:0000313" key="1">
    <source>
        <dbReference type="EMBL" id="MTV83065.1"/>
    </source>
</evidence>
<reference evidence="1 2" key="1">
    <citation type="submission" date="2019-11" db="EMBL/GenBank/DDBJ databases">
        <title>Lactobacillus sp. nov. CRM56-3, isolated from fermented tea leaves.</title>
        <authorList>
            <person name="Phuengjayaem S."/>
            <person name="Tanasupawat S."/>
        </authorList>
    </citation>
    <scope>NUCLEOTIDE SEQUENCE [LARGE SCALE GENOMIC DNA]</scope>
    <source>
        <strain evidence="1 2">CRM56-3</strain>
    </source>
</reference>
<dbReference type="RefSeq" id="WP_155432327.1">
    <property type="nucleotide sequence ID" value="NZ_WNJO01000015.1"/>
</dbReference>
<sequence>MLFGEVTLKELIDSYLDLRHTSKKFLREANQIDVILRLRDFTHDHPIELRNERLQQAEQLLIGNGNATIEIIYQGTDLKAFHAFDISKRRCLPKYFVGWIGNKKVQKDEFMVHLEEKLRRMIQPQVNCVIFPGLFV</sequence>
<proteinExistence type="predicted"/>
<protein>
    <submittedName>
        <fullName evidence="1">Uncharacterized protein</fullName>
    </submittedName>
</protein>
<keyword evidence="2" id="KW-1185">Reference proteome</keyword>
<dbReference type="Proteomes" id="UP000466388">
    <property type="component" value="Unassembled WGS sequence"/>
</dbReference>